<comment type="caution">
    <text evidence="2">The sequence shown here is derived from an EMBL/GenBank/DDBJ whole genome shotgun (WGS) entry which is preliminary data.</text>
</comment>
<accession>A0A978VDX7</accession>
<gene>
    <name evidence="2" type="ORF">FEM48_Zijuj05G0085600</name>
</gene>
<dbReference type="GO" id="GO:0042393">
    <property type="term" value="F:histone binding"/>
    <property type="evidence" value="ECO:0007669"/>
    <property type="project" value="InterPro"/>
</dbReference>
<dbReference type="GO" id="GO:0006355">
    <property type="term" value="P:regulation of DNA-templated transcription"/>
    <property type="evidence" value="ECO:0007669"/>
    <property type="project" value="InterPro"/>
</dbReference>
<reference evidence="2" key="1">
    <citation type="journal article" date="2021" name="Front. Plant Sci.">
        <title>Chromosome-Scale Genome Assembly for Chinese Sour Jujube and Insights Into Its Genome Evolution and Domestication Signature.</title>
        <authorList>
            <person name="Shen L.-Y."/>
            <person name="Luo H."/>
            <person name="Wang X.-L."/>
            <person name="Wang X.-M."/>
            <person name="Qiu X.-J."/>
            <person name="Liu H."/>
            <person name="Zhou S.-S."/>
            <person name="Jia K.-H."/>
            <person name="Nie S."/>
            <person name="Bao Y.-T."/>
            <person name="Zhang R.-G."/>
            <person name="Yun Q.-Z."/>
            <person name="Chai Y.-H."/>
            <person name="Lu J.-Y."/>
            <person name="Li Y."/>
            <person name="Zhao S.-W."/>
            <person name="Mao J.-F."/>
            <person name="Jia S.-G."/>
            <person name="Mao Y.-M."/>
        </authorList>
    </citation>
    <scope>NUCLEOTIDE SEQUENCE</scope>
    <source>
        <strain evidence="2">AT0</strain>
        <tissue evidence="2">Leaf</tissue>
    </source>
</reference>
<evidence type="ECO:0000313" key="2">
    <source>
        <dbReference type="EMBL" id="KAH7528566.1"/>
    </source>
</evidence>
<dbReference type="AlphaFoldDB" id="A0A978VDX7"/>
<dbReference type="PANTHER" id="PTHR45980:SF6">
    <property type="entry name" value="PROTEASE DO-LIKE 2, CHLOROPLASTIC"/>
    <property type="match status" value="1"/>
</dbReference>
<dbReference type="InterPro" id="IPR021998">
    <property type="entry name" value="Alfin_N"/>
</dbReference>
<dbReference type="GO" id="GO:0004252">
    <property type="term" value="F:serine-type endopeptidase activity"/>
    <property type="evidence" value="ECO:0007669"/>
    <property type="project" value="TreeGrafter"/>
</dbReference>
<sequence length="323" mass="36861">MKIIIADRYKNLGTEVFTLGSMSSLSWKPISNTLPNDACPLPSWSDVFLNGMEFFIGSNSSSPGYKFGMQRKDKKELQYDLKDLQVKRMGDDTKYVAKVYLYHNYLCYLNMFLLPLIVNHLYCWLPYEQDLVTVVRYPLGGDTISVTKGVVSRIEVTSYTHGSSNLLGTQIDATINPEKENLCLYGFPNETWEVNLPIEEVPPELLELALSTNHARNGMYKKDWLSLVANAIVKQIFILEQVIPFRCYFTCNSRIECPIHTENYLYSRASTYNCMADKLALALEETLGNLILQSLMRIVLSLLHQRSNPMVLCDDIALLDTDM</sequence>
<evidence type="ECO:0000259" key="1">
    <source>
        <dbReference type="Pfam" id="PF12165"/>
    </source>
</evidence>
<proteinExistence type="predicted"/>
<evidence type="ECO:0000313" key="3">
    <source>
        <dbReference type="Proteomes" id="UP000813462"/>
    </source>
</evidence>
<dbReference type="Pfam" id="PF12165">
    <property type="entry name" value="Alfin"/>
    <property type="match status" value="1"/>
</dbReference>
<dbReference type="Proteomes" id="UP000813462">
    <property type="component" value="Unassembled WGS sequence"/>
</dbReference>
<protein>
    <recommendedName>
        <fullName evidence="1">Alfin N-terminal domain-containing protein</fullName>
    </recommendedName>
</protein>
<dbReference type="EMBL" id="JAEACU010000005">
    <property type="protein sequence ID" value="KAH7528566.1"/>
    <property type="molecule type" value="Genomic_DNA"/>
</dbReference>
<feature type="domain" description="Alfin N-terminal" evidence="1">
    <location>
        <begin position="173"/>
        <end position="230"/>
    </location>
</feature>
<name>A0A978VDX7_ZIZJJ</name>
<organism evidence="2 3">
    <name type="scientific">Ziziphus jujuba var. spinosa</name>
    <dbReference type="NCBI Taxonomy" id="714518"/>
    <lineage>
        <taxon>Eukaryota</taxon>
        <taxon>Viridiplantae</taxon>
        <taxon>Streptophyta</taxon>
        <taxon>Embryophyta</taxon>
        <taxon>Tracheophyta</taxon>
        <taxon>Spermatophyta</taxon>
        <taxon>Magnoliopsida</taxon>
        <taxon>eudicotyledons</taxon>
        <taxon>Gunneridae</taxon>
        <taxon>Pentapetalae</taxon>
        <taxon>rosids</taxon>
        <taxon>fabids</taxon>
        <taxon>Rosales</taxon>
        <taxon>Rhamnaceae</taxon>
        <taxon>Paliureae</taxon>
        <taxon>Ziziphus</taxon>
    </lineage>
</organism>
<dbReference type="PANTHER" id="PTHR45980">
    <property type="match status" value="1"/>
</dbReference>